<keyword evidence="6" id="KW-0479">Metal-binding</keyword>
<evidence type="ECO:0000256" key="7">
    <source>
        <dbReference type="ARBA" id="ARBA00022801"/>
    </source>
</evidence>
<evidence type="ECO:0000256" key="8">
    <source>
        <dbReference type="ARBA" id="ARBA00022837"/>
    </source>
</evidence>
<evidence type="ECO:0000256" key="2">
    <source>
        <dbReference type="ARBA" id="ARBA00004651"/>
    </source>
</evidence>
<evidence type="ECO:0000256" key="13">
    <source>
        <dbReference type="ARBA" id="ARBA00024531"/>
    </source>
</evidence>
<accession>A0A7S2WS70</accession>
<keyword evidence="11" id="KW-0443">Lipid metabolism</keyword>
<feature type="signal peptide" evidence="15">
    <location>
        <begin position="1"/>
        <end position="18"/>
    </location>
</feature>
<dbReference type="GO" id="GO:0005886">
    <property type="term" value="C:plasma membrane"/>
    <property type="evidence" value="ECO:0007669"/>
    <property type="project" value="UniProtKB-SubCell"/>
</dbReference>
<evidence type="ECO:0000256" key="5">
    <source>
        <dbReference type="ARBA" id="ARBA00022692"/>
    </source>
</evidence>
<dbReference type="GO" id="GO:0016042">
    <property type="term" value="P:lipid catabolic process"/>
    <property type="evidence" value="ECO:0007669"/>
    <property type="project" value="UniProtKB-KW"/>
</dbReference>
<keyword evidence="5" id="KW-0812">Transmembrane</keyword>
<name>A0A7S2WS70_9STRA</name>
<evidence type="ECO:0000256" key="10">
    <source>
        <dbReference type="ARBA" id="ARBA00022989"/>
    </source>
</evidence>
<dbReference type="Pfam" id="PF01764">
    <property type="entry name" value="Lipase_3"/>
    <property type="match status" value="1"/>
</dbReference>
<keyword evidence="10" id="KW-1133">Transmembrane helix</keyword>
<dbReference type="EC" id="3.1.1.116" evidence="14"/>
<gene>
    <name evidence="17" type="ORF">QSP1433_LOCUS15832</name>
</gene>
<comment type="cofactor">
    <cofactor evidence="1">
        <name>Ca(2+)</name>
        <dbReference type="ChEBI" id="CHEBI:29108"/>
    </cofactor>
</comment>
<keyword evidence="4" id="KW-0597">Phosphoprotein</keyword>
<dbReference type="PANTHER" id="PTHR45792:SF8">
    <property type="entry name" value="DIACYLGLYCEROL LIPASE-ALPHA"/>
    <property type="match status" value="1"/>
</dbReference>
<evidence type="ECO:0000256" key="11">
    <source>
        <dbReference type="ARBA" id="ARBA00023098"/>
    </source>
</evidence>
<keyword evidence="7" id="KW-0378">Hydrolase</keyword>
<feature type="domain" description="Fungal lipase-type" evidence="16">
    <location>
        <begin position="308"/>
        <end position="446"/>
    </location>
</feature>
<keyword evidence="3" id="KW-1003">Cell membrane</keyword>
<dbReference type="SUPFAM" id="SSF53474">
    <property type="entry name" value="alpha/beta-Hydrolases"/>
    <property type="match status" value="1"/>
</dbReference>
<keyword evidence="12" id="KW-0472">Membrane</keyword>
<evidence type="ECO:0000256" key="1">
    <source>
        <dbReference type="ARBA" id="ARBA00001913"/>
    </source>
</evidence>
<comment type="catalytic activity">
    <reaction evidence="13">
        <text>a 1,2-diacyl-sn-glycerol + H2O = a 2-acylglycerol + a fatty acid + H(+)</text>
        <dbReference type="Rhea" id="RHEA:33275"/>
        <dbReference type="ChEBI" id="CHEBI:15377"/>
        <dbReference type="ChEBI" id="CHEBI:15378"/>
        <dbReference type="ChEBI" id="CHEBI:17389"/>
        <dbReference type="ChEBI" id="CHEBI:17815"/>
        <dbReference type="ChEBI" id="CHEBI:28868"/>
        <dbReference type="EC" id="3.1.1.116"/>
    </reaction>
    <physiologicalReaction direction="left-to-right" evidence="13">
        <dbReference type="Rhea" id="RHEA:33276"/>
    </physiologicalReaction>
</comment>
<evidence type="ECO:0000256" key="12">
    <source>
        <dbReference type="ARBA" id="ARBA00023136"/>
    </source>
</evidence>
<reference evidence="17" key="1">
    <citation type="submission" date="2021-01" db="EMBL/GenBank/DDBJ databases">
        <authorList>
            <person name="Corre E."/>
            <person name="Pelletier E."/>
            <person name="Niang G."/>
            <person name="Scheremetjew M."/>
            <person name="Finn R."/>
            <person name="Kale V."/>
            <person name="Holt S."/>
            <person name="Cochrane G."/>
            <person name="Meng A."/>
            <person name="Brown T."/>
            <person name="Cohen L."/>
        </authorList>
    </citation>
    <scope>NUCLEOTIDE SEQUENCE</scope>
    <source>
        <strain evidence="17">NY070348D</strain>
    </source>
</reference>
<dbReference type="AlphaFoldDB" id="A0A7S2WS70"/>
<dbReference type="InterPro" id="IPR029058">
    <property type="entry name" value="AB_hydrolase_fold"/>
</dbReference>
<dbReference type="EMBL" id="HBHK01025129">
    <property type="protein sequence ID" value="CAD9704592.1"/>
    <property type="molecule type" value="Transcribed_RNA"/>
</dbReference>
<evidence type="ECO:0000256" key="3">
    <source>
        <dbReference type="ARBA" id="ARBA00022475"/>
    </source>
</evidence>
<evidence type="ECO:0000313" key="17">
    <source>
        <dbReference type="EMBL" id="CAD9704592.1"/>
    </source>
</evidence>
<evidence type="ECO:0000256" key="14">
    <source>
        <dbReference type="ARBA" id="ARBA00026104"/>
    </source>
</evidence>
<dbReference type="GO" id="GO:0016298">
    <property type="term" value="F:lipase activity"/>
    <property type="evidence" value="ECO:0007669"/>
    <property type="project" value="TreeGrafter"/>
</dbReference>
<proteinExistence type="predicted"/>
<dbReference type="Gene3D" id="3.40.50.1820">
    <property type="entry name" value="alpha/beta hydrolase"/>
    <property type="match status" value="1"/>
</dbReference>
<comment type="subcellular location">
    <subcellularLocation>
        <location evidence="2">Cell membrane</location>
        <topology evidence="2">Multi-pass membrane protein</topology>
    </subcellularLocation>
</comment>
<dbReference type="CDD" id="cd00519">
    <property type="entry name" value="Lipase_3"/>
    <property type="match status" value="1"/>
</dbReference>
<evidence type="ECO:0000256" key="15">
    <source>
        <dbReference type="SAM" id="SignalP"/>
    </source>
</evidence>
<dbReference type="PANTHER" id="PTHR45792">
    <property type="entry name" value="DIACYLGLYCEROL LIPASE HOMOLOG-RELATED"/>
    <property type="match status" value="1"/>
</dbReference>
<keyword evidence="9" id="KW-0442">Lipid degradation</keyword>
<evidence type="ECO:0000256" key="9">
    <source>
        <dbReference type="ARBA" id="ARBA00022963"/>
    </source>
</evidence>
<keyword evidence="8" id="KW-0106">Calcium</keyword>
<dbReference type="InterPro" id="IPR052214">
    <property type="entry name" value="DAG_Lipase-Related"/>
</dbReference>
<dbReference type="GO" id="GO:0046872">
    <property type="term" value="F:metal ion binding"/>
    <property type="evidence" value="ECO:0007669"/>
    <property type="project" value="UniProtKB-KW"/>
</dbReference>
<evidence type="ECO:0000256" key="4">
    <source>
        <dbReference type="ARBA" id="ARBA00022553"/>
    </source>
</evidence>
<evidence type="ECO:0000256" key="6">
    <source>
        <dbReference type="ARBA" id="ARBA00022723"/>
    </source>
</evidence>
<protein>
    <recommendedName>
        <fullName evidence="14">sn-1-specific diacylglycerol lipase</fullName>
        <ecNumber evidence="14">3.1.1.116</ecNumber>
    </recommendedName>
</protein>
<dbReference type="InterPro" id="IPR002921">
    <property type="entry name" value="Fungal_lipase-type"/>
</dbReference>
<evidence type="ECO:0000259" key="16">
    <source>
        <dbReference type="Pfam" id="PF01764"/>
    </source>
</evidence>
<sequence length="549" mass="60788">MKTHRVLECCVVVTMANALLVKSEEEGRKEGEEESALTYENLISGLGLMRDTVTVAGPAAETGFGIARASTQLGFTIGKYAMGAPFYAAEWLGFYGASTPIKGLESIIDVAESITQASLYASEEVTKASLLATDKVLEVSGAERGETIRLFESHVESQKGEDTYHSKEALLCIAKLLGELSQYLTVKHPMKLMSGASALADIQYRHREQRKSKREETGEHLEHVSPTLELARSWDLFMRYAAGAYGYQALIFLGIKHETAVHKVLTHKSAITALTGTPEEDVIVLEHDGEMYRPGHYVAINHAHKHVVVSIRGTMRLQDVLVDLVCEQEEFTSIYDGDEVANGKVHKGFLRSAQRLANDLHEPVALALRANPGYELVLCGHSLGAGVATVLSLLWARVDEFRKRNIHAYAFAAPCTLCPELAHAPFTKRHVTSVVVGDDVVARLSLSSFRDMQRAMVALAPMHSVSNEEKLQVFKDLPRDEVKDKLFSSGSVYLLDSHEFHGRAVEVDAVRTLHSIELSSEMFSVHLPNQYMESISKLYNRLHREESNL</sequence>
<keyword evidence="15" id="KW-0732">Signal</keyword>
<organism evidence="17">
    <name type="scientific">Mucochytrium quahogii</name>
    <dbReference type="NCBI Taxonomy" id="96639"/>
    <lineage>
        <taxon>Eukaryota</taxon>
        <taxon>Sar</taxon>
        <taxon>Stramenopiles</taxon>
        <taxon>Bigyra</taxon>
        <taxon>Labyrinthulomycetes</taxon>
        <taxon>Thraustochytrida</taxon>
        <taxon>Thraustochytriidae</taxon>
        <taxon>Mucochytrium</taxon>
    </lineage>
</organism>
<feature type="chain" id="PRO_5031168721" description="sn-1-specific diacylglycerol lipase" evidence="15">
    <location>
        <begin position="19"/>
        <end position="549"/>
    </location>
</feature>